<comment type="similarity">
    <text evidence="3">Belongs to the MICOS complex subunit Mic10 family.</text>
</comment>
<gene>
    <name evidence="9" type="ORF">ADEAN_000291000</name>
</gene>
<dbReference type="VEuPathDB" id="TriTrypDB:ADEAN_000291000"/>
<dbReference type="InterPro" id="IPR007512">
    <property type="entry name" value="Mic10"/>
</dbReference>
<sequence>MSSIHSSVIPTEEKWDHAVEAFVRKTTIGFAAGILPALLLVRVPVARGAVLALCTGIGSGIAYGEARYLFDHNISFDKRHLIDLDIVPKKVE</sequence>
<evidence type="ECO:0000313" key="9">
    <source>
        <dbReference type="EMBL" id="CAD2215455.1"/>
    </source>
</evidence>
<organism evidence="9 10">
    <name type="scientific">Angomonas deanei</name>
    <dbReference type="NCBI Taxonomy" id="59799"/>
    <lineage>
        <taxon>Eukaryota</taxon>
        <taxon>Discoba</taxon>
        <taxon>Euglenozoa</taxon>
        <taxon>Kinetoplastea</taxon>
        <taxon>Metakinetoplastina</taxon>
        <taxon>Trypanosomatida</taxon>
        <taxon>Trypanosomatidae</taxon>
        <taxon>Strigomonadinae</taxon>
        <taxon>Angomonas</taxon>
    </lineage>
</organism>
<evidence type="ECO:0000256" key="2">
    <source>
        <dbReference type="ARBA" id="ARBA00004273"/>
    </source>
</evidence>
<dbReference type="OrthoDB" id="1916310at2759"/>
<proteinExistence type="inferred from homology"/>
<keyword evidence="10" id="KW-1185">Reference proteome</keyword>
<evidence type="ECO:0000256" key="5">
    <source>
        <dbReference type="ARBA" id="ARBA00022792"/>
    </source>
</evidence>
<dbReference type="PANTHER" id="PTHR21304:SF4">
    <property type="entry name" value="NADH-UBIQUINONE OXIDOREDUCTASE 21KDA SUBUNIT N-TERMINAL DOMAIN-CONTAINING PROTEIN"/>
    <property type="match status" value="1"/>
</dbReference>
<accession>S9UIN6</accession>
<keyword evidence="4" id="KW-0812">Transmembrane</keyword>
<evidence type="ECO:0000313" key="10">
    <source>
        <dbReference type="Proteomes" id="UP000515908"/>
    </source>
</evidence>
<evidence type="ECO:0000256" key="7">
    <source>
        <dbReference type="ARBA" id="ARBA00023128"/>
    </source>
</evidence>
<dbReference type="GO" id="GO:0061617">
    <property type="term" value="C:MICOS complex"/>
    <property type="evidence" value="ECO:0007669"/>
    <property type="project" value="InterPro"/>
</dbReference>
<dbReference type="PANTHER" id="PTHR21304">
    <property type="entry name" value="MICOS COMPLEX SUBUNIT MIC10"/>
    <property type="match status" value="1"/>
</dbReference>
<evidence type="ECO:0000256" key="3">
    <source>
        <dbReference type="ARBA" id="ARBA00006792"/>
    </source>
</evidence>
<dbReference type="Pfam" id="PF04418">
    <property type="entry name" value="DUF543"/>
    <property type="match status" value="1"/>
</dbReference>
<keyword evidence="6" id="KW-1133">Transmembrane helix</keyword>
<dbReference type="AlphaFoldDB" id="S9UIN6"/>
<name>S9UIN6_9TRYP</name>
<evidence type="ECO:0000256" key="1">
    <source>
        <dbReference type="ARBA" id="ARBA00002689"/>
    </source>
</evidence>
<evidence type="ECO:0000256" key="8">
    <source>
        <dbReference type="ARBA" id="ARBA00023136"/>
    </source>
</evidence>
<evidence type="ECO:0000256" key="4">
    <source>
        <dbReference type="ARBA" id="ARBA00022692"/>
    </source>
</evidence>
<reference evidence="9 10" key="1">
    <citation type="submission" date="2020-08" db="EMBL/GenBank/DDBJ databases">
        <authorList>
            <person name="Newling K."/>
            <person name="Davey J."/>
            <person name="Forrester S."/>
        </authorList>
    </citation>
    <scope>NUCLEOTIDE SEQUENCE [LARGE SCALE GENOMIC DNA]</scope>
    <source>
        <strain evidence="10">Crithidia deanei Carvalho (ATCC PRA-265)</strain>
    </source>
</reference>
<dbReference type="EMBL" id="LR877149">
    <property type="protein sequence ID" value="CAD2215455.1"/>
    <property type="molecule type" value="Genomic_DNA"/>
</dbReference>
<keyword evidence="5" id="KW-0999">Mitochondrion inner membrane</keyword>
<keyword evidence="8" id="KW-0472">Membrane</keyword>
<keyword evidence="7" id="KW-0496">Mitochondrion</keyword>
<comment type="subcellular location">
    <subcellularLocation>
        <location evidence="2">Mitochondrion inner membrane</location>
    </subcellularLocation>
</comment>
<protein>
    <submittedName>
        <fullName evidence="9">Uncharacterized protein</fullName>
    </submittedName>
</protein>
<evidence type="ECO:0000256" key="6">
    <source>
        <dbReference type="ARBA" id="ARBA00022989"/>
    </source>
</evidence>
<dbReference type="Proteomes" id="UP000515908">
    <property type="component" value="Chromosome 05"/>
</dbReference>
<comment type="function">
    <text evidence="1">Component of the MICOS complex, a large protein complex of the mitochondrial inner membrane that plays crucial roles in the maintenance of crista junctions, inner membrane architecture, and formation of contact sites to the outer membrane.</text>
</comment>